<dbReference type="AlphaFoldDB" id="X0YJ47"/>
<evidence type="ECO:0000313" key="1">
    <source>
        <dbReference type="EMBL" id="GAG56094.1"/>
    </source>
</evidence>
<feature type="non-terminal residue" evidence="1">
    <location>
        <position position="1"/>
    </location>
</feature>
<comment type="caution">
    <text evidence="1">The sequence shown here is derived from an EMBL/GenBank/DDBJ whole genome shotgun (WGS) entry which is preliminary data.</text>
</comment>
<name>X0YJ47_9ZZZZ</name>
<organism evidence="1">
    <name type="scientific">marine sediment metagenome</name>
    <dbReference type="NCBI Taxonomy" id="412755"/>
    <lineage>
        <taxon>unclassified sequences</taxon>
        <taxon>metagenomes</taxon>
        <taxon>ecological metagenomes</taxon>
    </lineage>
</organism>
<accession>X0YJ47</accession>
<dbReference type="EMBL" id="BART01007313">
    <property type="protein sequence ID" value="GAG56094.1"/>
    <property type="molecule type" value="Genomic_DNA"/>
</dbReference>
<reference evidence="1" key="1">
    <citation type="journal article" date="2014" name="Front. Microbiol.">
        <title>High frequency of phylogenetically diverse reductive dehalogenase-homologous genes in deep subseafloor sedimentary metagenomes.</title>
        <authorList>
            <person name="Kawai M."/>
            <person name="Futagami T."/>
            <person name="Toyoda A."/>
            <person name="Takaki Y."/>
            <person name="Nishi S."/>
            <person name="Hori S."/>
            <person name="Arai W."/>
            <person name="Tsubouchi T."/>
            <person name="Morono Y."/>
            <person name="Uchiyama I."/>
            <person name="Ito T."/>
            <person name="Fujiyama A."/>
            <person name="Inagaki F."/>
            <person name="Takami H."/>
        </authorList>
    </citation>
    <scope>NUCLEOTIDE SEQUENCE</scope>
    <source>
        <strain evidence="1">Expedition CK06-06</strain>
    </source>
</reference>
<proteinExistence type="predicted"/>
<protein>
    <submittedName>
        <fullName evidence="1">Uncharacterized protein</fullName>
    </submittedName>
</protein>
<gene>
    <name evidence="1" type="ORF">S01H4_16668</name>
</gene>
<sequence length="46" mass="5225">AGVTKLETATNVLKELKDLRKNKSLPFLTIRRAIKMQEKLVKSVTN</sequence>